<reference evidence="19" key="3">
    <citation type="submission" date="2025-09" db="UniProtKB">
        <authorList>
            <consortium name="Ensembl"/>
        </authorList>
    </citation>
    <scope>IDENTIFICATION</scope>
</reference>
<evidence type="ECO:0000256" key="9">
    <source>
        <dbReference type="ARBA" id="ARBA00023065"/>
    </source>
</evidence>
<evidence type="ECO:0000256" key="15">
    <source>
        <dbReference type="ARBA" id="ARBA00036239"/>
    </source>
</evidence>
<dbReference type="Gene3D" id="1.10.287.70">
    <property type="match status" value="1"/>
</dbReference>
<dbReference type="OrthoDB" id="421226at2759"/>
<dbReference type="InterPro" id="IPR000595">
    <property type="entry name" value="cNMP-bd_dom"/>
</dbReference>
<name>A0A8C4VFP6_9SAUR</name>
<feature type="compositionally biased region" description="Pro residues" evidence="16">
    <location>
        <begin position="641"/>
        <end position="650"/>
    </location>
</feature>
<evidence type="ECO:0000313" key="19">
    <source>
        <dbReference type="Ensembl" id="ENSGEVP00005001716.1"/>
    </source>
</evidence>
<comment type="catalytic activity">
    <reaction evidence="15">
        <text>Na(+)(in) = Na(+)(out)</text>
        <dbReference type="Rhea" id="RHEA:34963"/>
        <dbReference type="ChEBI" id="CHEBI:29101"/>
    </reaction>
</comment>
<reference evidence="19" key="2">
    <citation type="submission" date="2025-08" db="UniProtKB">
        <authorList>
            <consortium name="Ensembl"/>
        </authorList>
    </citation>
    <scope>IDENTIFICATION</scope>
</reference>
<gene>
    <name evidence="19" type="primary">CNGB3</name>
</gene>
<dbReference type="Gene3D" id="1.10.287.630">
    <property type="entry name" value="Helix hairpin bin"/>
    <property type="match status" value="1"/>
</dbReference>
<feature type="compositionally biased region" description="Basic and acidic residues" evidence="16">
    <location>
        <begin position="631"/>
        <end position="640"/>
    </location>
</feature>
<keyword evidence="11" id="KW-1071">Ligand-gated ion channel</keyword>
<dbReference type="InterPro" id="IPR018490">
    <property type="entry name" value="cNMP-bd_dom_sf"/>
</dbReference>
<keyword evidence="8" id="KW-0142">cGMP-binding</keyword>
<evidence type="ECO:0000256" key="16">
    <source>
        <dbReference type="SAM" id="MobiDB-lite"/>
    </source>
</evidence>
<feature type="transmembrane region" description="Helical" evidence="17">
    <location>
        <begin position="168"/>
        <end position="189"/>
    </location>
</feature>
<evidence type="ECO:0000256" key="10">
    <source>
        <dbReference type="ARBA" id="ARBA00023136"/>
    </source>
</evidence>
<dbReference type="InterPro" id="IPR018488">
    <property type="entry name" value="cNMP-bd_CS"/>
</dbReference>
<evidence type="ECO:0000256" key="4">
    <source>
        <dbReference type="ARBA" id="ARBA00022606"/>
    </source>
</evidence>
<feature type="domain" description="Cyclic nucleotide-binding" evidence="18">
    <location>
        <begin position="443"/>
        <end position="547"/>
    </location>
</feature>
<keyword evidence="5 17" id="KW-0812">Transmembrane</keyword>
<keyword evidence="13" id="KW-0844">Vision</keyword>
<accession>A0A8C4VFP6</accession>
<keyword evidence="2" id="KW-0813">Transport</keyword>
<dbReference type="GeneTree" id="ENSGT00940000154824"/>
<dbReference type="FunFam" id="1.10.287.630:FF:000001">
    <property type="entry name" value="Cyclic nucleotide-gated channel alpha 3"/>
    <property type="match status" value="1"/>
</dbReference>
<feature type="transmembrane region" description="Helical" evidence="17">
    <location>
        <begin position="136"/>
        <end position="156"/>
    </location>
</feature>
<keyword evidence="10 17" id="KW-0472">Membrane</keyword>
<sequence>MCSLRRAIYGHVSPIINEAFFMWKFWTHICRTMWPLQSVLVALLQNHPSPQGASALESARSVSSKGHVVNEYTEAQLQEIVKKMRARTSAYKEKLTDPLLSSHEGSPTTLFIPPDHNVWYICKFHQLLFSFPDRRYVVWLLIITIAYNWNCWFIPLRCVFPVQTPSNIFYWLLVDTICDICYLCDLLVFQPRMQFVKGGDIIVSNSGKWNFHICCCTLNYLDLASVIPVDVLYFIFGFNPVFRANKLLKHMAFFEFNDRLEAILDKAYIYRVIRTTGYLLFVLHINACIYYWASDFEGIGSTRWVYDGKGNMYLRCYYWAVRTLITIGGLAEPQTLFEIIFQLLNFFTGVFVFSSLIGQMRDVIGAATAGQNYYRASMDNTVSYMNTYTIPKVVQNRVRRWYEYTWDSQGMLDESELLEQMPTKMQLAIAIDVNFAIVNKVDLFKGCDTQMIYDVLLRLKSIVYLPGDFVCKKGEIGREMYIIKQGEVQVLGGPDGTKVLVTLRAGAVFGEISLLAASGGNRRTANVVAHGFANLFILDKKTLNEILVHYPDSEKLLMKKAKVLLKEKGKPTEEPQVRTKGLTSLFATKPETPKLFKAMFGGTGKGGLATLLKMKRQQAVQVKMHNFPLQEKTEEKKPEPAPEPTAPPKPSVQKEEPDANFQPPPKPVLLRGTTNKSLIISMAPSPIAGEGEVLTVKVKEKR</sequence>
<dbReference type="SMART" id="SM00100">
    <property type="entry name" value="cNMP"/>
    <property type="match status" value="1"/>
</dbReference>
<feature type="region of interest" description="Disordered" evidence="16">
    <location>
        <begin position="626"/>
        <end position="673"/>
    </location>
</feature>
<dbReference type="GO" id="GO:0044877">
    <property type="term" value="F:protein-containing complex binding"/>
    <property type="evidence" value="ECO:0007669"/>
    <property type="project" value="TreeGrafter"/>
</dbReference>
<evidence type="ECO:0000256" key="14">
    <source>
        <dbReference type="ARBA" id="ARBA00034430"/>
    </source>
</evidence>
<feature type="transmembrane region" description="Helical" evidence="17">
    <location>
        <begin position="276"/>
        <end position="293"/>
    </location>
</feature>
<dbReference type="Ensembl" id="ENSGEVT00005001808.1">
    <property type="protein sequence ID" value="ENSGEVP00005001716.1"/>
    <property type="gene ID" value="ENSGEVG00005001276.1"/>
</dbReference>
<evidence type="ECO:0000256" key="11">
    <source>
        <dbReference type="ARBA" id="ARBA00023286"/>
    </source>
</evidence>
<comment type="subcellular location">
    <subcellularLocation>
        <location evidence="1">Membrane</location>
        <topology evidence="1">Multi-pass membrane protein</topology>
    </subcellularLocation>
</comment>
<dbReference type="PROSITE" id="PS00888">
    <property type="entry name" value="CNMP_BINDING_1"/>
    <property type="match status" value="1"/>
</dbReference>
<keyword evidence="3" id="KW-0140">cGMP</keyword>
<evidence type="ECO:0000256" key="6">
    <source>
        <dbReference type="ARBA" id="ARBA00022741"/>
    </source>
</evidence>
<evidence type="ECO:0000313" key="20">
    <source>
        <dbReference type="Proteomes" id="UP000694390"/>
    </source>
</evidence>
<dbReference type="GO" id="GO:0030553">
    <property type="term" value="F:cGMP binding"/>
    <property type="evidence" value="ECO:0007669"/>
    <property type="project" value="UniProtKB-KW"/>
</dbReference>
<dbReference type="PANTHER" id="PTHR45638:SF8">
    <property type="entry name" value="CYCLIC NUCLEOTIDE-GATED CATION CHANNEL BETA-3"/>
    <property type="match status" value="1"/>
</dbReference>
<dbReference type="PROSITE" id="PS50042">
    <property type="entry name" value="CNMP_BINDING_3"/>
    <property type="match status" value="1"/>
</dbReference>
<dbReference type="GO" id="GO:0005223">
    <property type="term" value="F:intracellularly cGMP-activated cation channel activity"/>
    <property type="evidence" value="ECO:0007669"/>
    <property type="project" value="TreeGrafter"/>
</dbReference>
<comment type="catalytic activity">
    <reaction evidence="14">
        <text>K(+)(in) = K(+)(out)</text>
        <dbReference type="Rhea" id="RHEA:29463"/>
        <dbReference type="ChEBI" id="CHEBI:29103"/>
    </reaction>
</comment>
<dbReference type="PROSITE" id="PS00889">
    <property type="entry name" value="CNMP_BINDING_2"/>
    <property type="match status" value="1"/>
</dbReference>
<evidence type="ECO:0000259" key="18">
    <source>
        <dbReference type="PROSITE" id="PS50042"/>
    </source>
</evidence>
<proteinExistence type="predicted"/>
<dbReference type="InterPro" id="IPR014710">
    <property type="entry name" value="RmlC-like_jellyroll"/>
</dbReference>
<reference evidence="19" key="1">
    <citation type="submission" date="2019-06" db="EMBL/GenBank/DDBJ databases">
        <title>G10K-VGP Goodes thornscrub tortoise genome, primary haplotype.</title>
        <authorList>
            <person name="Murphy B."/>
            <person name="Edwards T."/>
            <person name="Rhie A."/>
            <person name="Koren S."/>
            <person name="Phillippy A."/>
            <person name="Fedrigo O."/>
            <person name="Haase B."/>
            <person name="Mountcastle J."/>
            <person name="Lewin H."/>
            <person name="Damas J."/>
            <person name="Howe K."/>
            <person name="Formenti G."/>
            <person name="Myers G."/>
            <person name="Durbin R."/>
            <person name="Jarvis E.D."/>
        </authorList>
    </citation>
    <scope>NUCLEOTIDE SEQUENCE [LARGE SCALE GENOMIC DNA]</scope>
</reference>
<evidence type="ECO:0000256" key="7">
    <source>
        <dbReference type="ARBA" id="ARBA00022989"/>
    </source>
</evidence>
<dbReference type="AlphaFoldDB" id="A0A8C4VFP6"/>
<dbReference type="GO" id="GO:0005222">
    <property type="term" value="F:intracellularly cAMP-activated cation channel activity"/>
    <property type="evidence" value="ECO:0007669"/>
    <property type="project" value="TreeGrafter"/>
</dbReference>
<keyword evidence="20" id="KW-1185">Reference proteome</keyword>
<keyword evidence="6" id="KW-0547">Nucleotide-binding</keyword>
<evidence type="ECO:0000256" key="8">
    <source>
        <dbReference type="ARBA" id="ARBA00022992"/>
    </source>
</evidence>
<keyword evidence="9" id="KW-0406">Ion transport</keyword>
<keyword evidence="12" id="KW-0407">Ion channel</keyword>
<dbReference type="GO" id="GO:0001750">
    <property type="term" value="C:photoreceptor outer segment"/>
    <property type="evidence" value="ECO:0007669"/>
    <property type="project" value="TreeGrafter"/>
</dbReference>
<keyword evidence="4" id="KW-0716">Sensory transduction</keyword>
<protein>
    <submittedName>
        <fullName evidence="19">Cyclic nucleotide gated channel subunit beta 3</fullName>
    </submittedName>
</protein>
<keyword evidence="7 17" id="KW-1133">Transmembrane helix</keyword>
<evidence type="ECO:0000256" key="2">
    <source>
        <dbReference type="ARBA" id="ARBA00022448"/>
    </source>
</evidence>
<dbReference type="SUPFAM" id="SSF51206">
    <property type="entry name" value="cAMP-binding domain-like"/>
    <property type="match status" value="1"/>
</dbReference>
<evidence type="ECO:0000256" key="3">
    <source>
        <dbReference type="ARBA" id="ARBA00022535"/>
    </source>
</evidence>
<dbReference type="Gene3D" id="2.60.120.10">
    <property type="entry name" value="Jelly Rolls"/>
    <property type="match status" value="1"/>
</dbReference>
<dbReference type="CDD" id="cd00038">
    <property type="entry name" value="CAP_ED"/>
    <property type="match status" value="1"/>
</dbReference>
<evidence type="ECO:0000256" key="17">
    <source>
        <dbReference type="SAM" id="Phobius"/>
    </source>
</evidence>
<evidence type="ECO:0000256" key="13">
    <source>
        <dbReference type="ARBA" id="ARBA00023305"/>
    </source>
</evidence>
<dbReference type="InterPro" id="IPR050866">
    <property type="entry name" value="CNG_cation_channel"/>
</dbReference>
<dbReference type="SUPFAM" id="SSF81324">
    <property type="entry name" value="Voltage-gated potassium channels"/>
    <property type="match status" value="1"/>
</dbReference>
<dbReference type="FunFam" id="1.10.287.70:FF:000072">
    <property type="entry name" value="Cyclic nucleotide gated channel beta 3"/>
    <property type="match status" value="1"/>
</dbReference>
<dbReference type="Pfam" id="PF00027">
    <property type="entry name" value="cNMP_binding"/>
    <property type="match status" value="1"/>
</dbReference>
<dbReference type="Proteomes" id="UP000694390">
    <property type="component" value="Chromosome 2"/>
</dbReference>
<evidence type="ECO:0000256" key="12">
    <source>
        <dbReference type="ARBA" id="ARBA00023303"/>
    </source>
</evidence>
<organism evidence="19 20">
    <name type="scientific">Gopherus evgoodei</name>
    <name type="common">Goodes thornscrub tortoise</name>
    <dbReference type="NCBI Taxonomy" id="1825980"/>
    <lineage>
        <taxon>Eukaryota</taxon>
        <taxon>Metazoa</taxon>
        <taxon>Chordata</taxon>
        <taxon>Craniata</taxon>
        <taxon>Vertebrata</taxon>
        <taxon>Euteleostomi</taxon>
        <taxon>Archelosauria</taxon>
        <taxon>Testudinata</taxon>
        <taxon>Testudines</taxon>
        <taxon>Cryptodira</taxon>
        <taxon>Durocryptodira</taxon>
        <taxon>Testudinoidea</taxon>
        <taxon>Testudinidae</taxon>
        <taxon>Gopherus</taxon>
    </lineage>
</organism>
<feature type="transmembrane region" description="Helical" evidence="17">
    <location>
        <begin position="339"/>
        <end position="357"/>
    </location>
</feature>
<dbReference type="PANTHER" id="PTHR45638">
    <property type="entry name" value="CYCLIC NUCLEOTIDE-GATED CATION CHANNEL SUBUNIT A"/>
    <property type="match status" value="1"/>
</dbReference>
<dbReference type="GO" id="GO:0007601">
    <property type="term" value="P:visual perception"/>
    <property type="evidence" value="ECO:0007669"/>
    <property type="project" value="UniProtKB-KW"/>
</dbReference>
<dbReference type="GO" id="GO:0017071">
    <property type="term" value="C:intracellular cyclic nucleotide activated cation channel complex"/>
    <property type="evidence" value="ECO:0007669"/>
    <property type="project" value="TreeGrafter"/>
</dbReference>
<evidence type="ECO:0000256" key="5">
    <source>
        <dbReference type="ARBA" id="ARBA00022692"/>
    </source>
</evidence>
<dbReference type="FunFam" id="2.60.120.10:FF:000020">
    <property type="entry name" value="Cyclic nucleotide-gated channel beta 3"/>
    <property type="match status" value="1"/>
</dbReference>
<evidence type="ECO:0000256" key="1">
    <source>
        <dbReference type="ARBA" id="ARBA00004141"/>
    </source>
</evidence>
<dbReference type="GO" id="GO:0005886">
    <property type="term" value="C:plasma membrane"/>
    <property type="evidence" value="ECO:0007669"/>
    <property type="project" value="TreeGrafter"/>
</dbReference>